<dbReference type="SUPFAM" id="SSF57535">
    <property type="entry name" value="Complement control module/SCR domain"/>
    <property type="match status" value="2"/>
</dbReference>
<dbReference type="PROSITE" id="PS00524">
    <property type="entry name" value="SMB_1"/>
    <property type="match status" value="1"/>
</dbReference>
<evidence type="ECO:0000256" key="3">
    <source>
        <dbReference type="SAM" id="MobiDB-lite"/>
    </source>
</evidence>
<dbReference type="InterPro" id="IPR051560">
    <property type="entry name" value="MAM_domain-containing"/>
</dbReference>
<dbReference type="Gene3D" id="2.60.120.200">
    <property type="match status" value="1"/>
</dbReference>
<feature type="domain" description="Sushi" evidence="7">
    <location>
        <begin position="78"/>
        <end position="132"/>
    </location>
</feature>
<dbReference type="Pfam" id="PF00629">
    <property type="entry name" value="MAM"/>
    <property type="match status" value="1"/>
</dbReference>
<dbReference type="PANTHER" id="PTHR23282:SF101">
    <property type="entry name" value="MAM DOMAIN-CONTAINING PROTEIN"/>
    <property type="match status" value="1"/>
</dbReference>
<dbReference type="SMART" id="SM00032">
    <property type="entry name" value="CCP"/>
    <property type="match status" value="2"/>
</dbReference>
<dbReference type="InterPro" id="IPR001212">
    <property type="entry name" value="Somatomedin_B_dom"/>
</dbReference>
<dbReference type="InterPro" id="IPR013320">
    <property type="entry name" value="ConA-like_dom_sf"/>
</dbReference>
<feature type="compositionally biased region" description="Pro residues" evidence="3">
    <location>
        <begin position="482"/>
        <end position="500"/>
    </location>
</feature>
<dbReference type="SUPFAM" id="SSF49899">
    <property type="entry name" value="Concanavalin A-like lectins/glucanases"/>
    <property type="match status" value="1"/>
</dbReference>
<dbReference type="OrthoDB" id="6107927at2759"/>
<proteinExistence type="predicted"/>
<evidence type="ECO:0000256" key="1">
    <source>
        <dbReference type="ARBA" id="ARBA00023157"/>
    </source>
</evidence>
<keyword evidence="2" id="KW-0768">Sushi</keyword>
<keyword evidence="9" id="KW-1185">Reference proteome</keyword>
<evidence type="ECO:0000259" key="8">
    <source>
        <dbReference type="PROSITE" id="PS50958"/>
    </source>
</evidence>
<dbReference type="PANTHER" id="PTHR23282">
    <property type="entry name" value="APICAL ENDOSOMAL GLYCOPROTEIN PRECURSOR"/>
    <property type="match status" value="1"/>
</dbReference>
<feature type="compositionally biased region" description="Low complexity" evidence="3">
    <location>
        <begin position="501"/>
        <end position="521"/>
    </location>
</feature>
<protein>
    <submittedName>
        <fullName evidence="10">Uncharacterized protein LOC118280749</fullName>
    </submittedName>
</protein>
<sequence length="615" mass="67571">MFIKCLLFLFVLSFIEADFYYPASTCPMRRIKNGRARPRQRGTFIKFSCSPRYTLVGNKYATCRFGQWDVPAPVCVKSGCSQLQEVKNSVNMTYHNNAWVVFFCLPGHQLIGSPVVYCDGSNWNSTVPGCRDSSAKVSTECDFELPDLCGWKPDELHDFDWRRLNKKTPSSFLQTGPSYDHTYGKNGSGYYMYIETTGRTENETARLLSPVYDAELAKNGCFIFYYHMYGRGMGGLRVYQKPDRVPMYQLLSSSKRNNYLLFEQWGDQGNEWYSSASMLTDVDDNFQIVIEGIRGNSFMSDIAIDDVSIQRGENCTKAMLEATTPPAVLQESCVGRCDLYAEATGYRGCSCSIVCVVTQNCCPDFLDVCDLDGISLDSDARGSSTAALPQTQKLIATTPDGNETELSDATTATTKVTVPTITSTKRPITTRPPTTSTTTKRPPIIIKRPTTTTKATTVTKPTTTPSPRTTTVPPRTTTSTPKPTPKLTPKPTPKPTPKTTPKPTTTSRKPTTVTTSTVTVSSKPLTMPIEVSVATEGTSMTTKQGTHEYLAKKSGGLSGATIAVTVIIAIAATFGLVWLAIVLTRSRGMAALARIRGRATSDPEVHYLKSDVDDE</sequence>
<dbReference type="SUPFAM" id="SSF90188">
    <property type="entry name" value="Somatomedin B domain"/>
    <property type="match status" value="1"/>
</dbReference>
<dbReference type="SMART" id="SM00137">
    <property type="entry name" value="MAM"/>
    <property type="match status" value="1"/>
</dbReference>
<dbReference type="Proteomes" id="UP000829999">
    <property type="component" value="Chromosome 16"/>
</dbReference>
<evidence type="ECO:0000313" key="10">
    <source>
        <dbReference type="RefSeq" id="XP_035457001.2"/>
    </source>
</evidence>
<feature type="region of interest" description="Disordered" evidence="3">
    <location>
        <begin position="391"/>
        <end position="521"/>
    </location>
</feature>
<dbReference type="PRINTS" id="PR01217">
    <property type="entry name" value="PRICHEXTENSN"/>
</dbReference>
<dbReference type="RefSeq" id="XP_035457001.2">
    <property type="nucleotide sequence ID" value="XM_035601108.2"/>
</dbReference>
<dbReference type="PROSITE" id="PS50060">
    <property type="entry name" value="MAM_2"/>
    <property type="match status" value="1"/>
</dbReference>
<evidence type="ECO:0000256" key="4">
    <source>
        <dbReference type="SAM" id="Phobius"/>
    </source>
</evidence>
<dbReference type="GeneID" id="118280749"/>
<dbReference type="InterPro" id="IPR036024">
    <property type="entry name" value="Somatomedin_B-like_dom_sf"/>
</dbReference>
<reference evidence="10" key="1">
    <citation type="submission" date="2025-08" db="UniProtKB">
        <authorList>
            <consortium name="RefSeq"/>
        </authorList>
    </citation>
    <scope>IDENTIFICATION</scope>
    <source>
        <tissue evidence="10">Whole larval tissue</tissue>
    </source>
</reference>
<organism evidence="9 10">
    <name type="scientific">Spodoptera frugiperda</name>
    <name type="common">Fall armyworm</name>
    <dbReference type="NCBI Taxonomy" id="7108"/>
    <lineage>
        <taxon>Eukaryota</taxon>
        <taxon>Metazoa</taxon>
        <taxon>Ecdysozoa</taxon>
        <taxon>Arthropoda</taxon>
        <taxon>Hexapoda</taxon>
        <taxon>Insecta</taxon>
        <taxon>Pterygota</taxon>
        <taxon>Neoptera</taxon>
        <taxon>Endopterygota</taxon>
        <taxon>Lepidoptera</taxon>
        <taxon>Glossata</taxon>
        <taxon>Ditrysia</taxon>
        <taxon>Noctuoidea</taxon>
        <taxon>Noctuidae</taxon>
        <taxon>Amphipyrinae</taxon>
        <taxon>Spodoptera</taxon>
    </lineage>
</organism>
<dbReference type="Gene3D" id="2.10.70.10">
    <property type="entry name" value="Complement Module, domain 1"/>
    <property type="match status" value="2"/>
</dbReference>
<dbReference type="CDD" id="cd06263">
    <property type="entry name" value="MAM"/>
    <property type="match status" value="1"/>
</dbReference>
<keyword evidence="4" id="KW-0812">Transmembrane</keyword>
<gene>
    <name evidence="10" type="primary">LOC118280749</name>
</gene>
<feature type="compositionally biased region" description="Polar residues" evidence="3">
    <location>
        <begin position="391"/>
        <end position="401"/>
    </location>
</feature>
<dbReference type="PROSITE" id="PS50923">
    <property type="entry name" value="SUSHI"/>
    <property type="match status" value="2"/>
</dbReference>
<keyword evidence="1" id="KW-1015">Disulfide bond</keyword>
<feature type="domain" description="MAM" evidence="6">
    <location>
        <begin position="139"/>
        <end position="317"/>
    </location>
</feature>
<evidence type="ECO:0000256" key="5">
    <source>
        <dbReference type="SAM" id="SignalP"/>
    </source>
</evidence>
<feature type="signal peptide" evidence="5">
    <location>
        <begin position="1"/>
        <end position="17"/>
    </location>
</feature>
<dbReference type="Pfam" id="PF01033">
    <property type="entry name" value="Somatomedin_B"/>
    <property type="match status" value="1"/>
</dbReference>
<comment type="caution">
    <text evidence="2">Lacks conserved residue(s) required for the propagation of feature annotation.</text>
</comment>
<dbReference type="InterPro" id="IPR000998">
    <property type="entry name" value="MAM_dom"/>
</dbReference>
<evidence type="ECO:0000313" key="9">
    <source>
        <dbReference type="Proteomes" id="UP000829999"/>
    </source>
</evidence>
<feature type="domain" description="SMB" evidence="8">
    <location>
        <begin position="329"/>
        <end position="375"/>
    </location>
</feature>
<dbReference type="Pfam" id="PF00084">
    <property type="entry name" value="Sushi"/>
    <property type="match status" value="2"/>
</dbReference>
<dbReference type="CDD" id="cd00033">
    <property type="entry name" value="CCP"/>
    <property type="match status" value="2"/>
</dbReference>
<dbReference type="InterPro" id="IPR000436">
    <property type="entry name" value="Sushi_SCR_CCP_dom"/>
</dbReference>
<dbReference type="InterPro" id="IPR035976">
    <property type="entry name" value="Sushi/SCR/CCP_sf"/>
</dbReference>
<feature type="compositionally biased region" description="Low complexity" evidence="3">
    <location>
        <begin position="409"/>
        <end position="481"/>
    </location>
</feature>
<feature type="domain" description="Sushi" evidence="7">
    <location>
        <begin position="24"/>
        <end position="77"/>
    </location>
</feature>
<dbReference type="GO" id="GO:0016020">
    <property type="term" value="C:membrane"/>
    <property type="evidence" value="ECO:0007669"/>
    <property type="project" value="InterPro"/>
</dbReference>
<dbReference type="CTD" id="100188966"/>
<dbReference type="AlphaFoldDB" id="A0A9R0DJJ7"/>
<dbReference type="Gene3D" id="4.10.410.20">
    <property type="match status" value="1"/>
</dbReference>
<feature type="transmembrane region" description="Helical" evidence="4">
    <location>
        <begin position="562"/>
        <end position="584"/>
    </location>
</feature>
<accession>A0A9R0DJJ7</accession>
<name>A0A9R0DJJ7_SPOFR</name>
<keyword evidence="4" id="KW-0472">Membrane</keyword>
<feature type="chain" id="PRO_5040398367" evidence="5">
    <location>
        <begin position="18"/>
        <end position="615"/>
    </location>
</feature>
<evidence type="ECO:0000259" key="6">
    <source>
        <dbReference type="PROSITE" id="PS50060"/>
    </source>
</evidence>
<evidence type="ECO:0000259" key="7">
    <source>
        <dbReference type="PROSITE" id="PS50923"/>
    </source>
</evidence>
<keyword evidence="4" id="KW-1133">Transmembrane helix</keyword>
<evidence type="ECO:0000256" key="2">
    <source>
        <dbReference type="PROSITE-ProRule" id="PRU00302"/>
    </source>
</evidence>
<keyword evidence="5" id="KW-0732">Signal</keyword>
<dbReference type="PROSITE" id="PS50958">
    <property type="entry name" value="SMB_2"/>
    <property type="match status" value="1"/>
</dbReference>